<organism evidence="5 6">
    <name type="scientific">Halorubrum vacuolatum</name>
    <name type="common">Natronobacterium vacuolatum</name>
    <dbReference type="NCBI Taxonomy" id="63740"/>
    <lineage>
        <taxon>Archaea</taxon>
        <taxon>Methanobacteriati</taxon>
        <taxon>Methanobacteriota</taxon>
        <taxon>Stenosarchaea group</taxon>
        <taxon>Halobacteria</taxon>
        <taxon>Halobacteriales</taxon>
        <taxon>Haloferacaceae</taxon>
        <taxon>Halorubrum</taxon>
    </lineage>
</organism>
<feature type="region of interest" description="Disordered" evidence="3">
    <location>
        <begin position="130"/>
        <end position="154"/>
    </location>
</feature>
<dbReference type="AlphaFoldDB" id="A0A238WEU8"/>
<dbReference type="InterPro" id="IPR029058">
    <property type="entry name" value="AB_hydrolase_fold"/>
</dbReference>
<dbReference type="PANTHER" id="PTHR42776">
    <property type="entry name" value="SERINE PEPTIDASE S9 FAMILY MEMBER"/>
    <property type="match status" value="1"/>
</dbReference>
<evidence type="ECO:0000256" key="1">
    <source>
        <dbReference type="ARBA" id="ARBA00022801"/>
    </source>
</evidence>
<keyword evidence="5" id="KW-0645">Protease</keyword>
<feature type="compositionally biased region" description="Basic and acidic residues" evidence="3">
    <location>
        <begin position="697"/>
        <end position="708"/>
    </location>
</feature>
<evidence type="ECO:0000313" key="6">
    <source>
        <dbReference type="Proteomes" id="UP000198397"/>
    </source>
</evidence>
<dbReference type="Gene3D" id="2.120.10.30">
    <property type="entry name" value="TolB, C-terminal domain"/>
    <property type="match status" value="2"/>
</dbReference>
<evidence type="ECO:0000313" key="5">
    <source>
        <dbReference type="EMBL" id="SNR44967.1"/>
    </source>
</evidence>
<keyword evidence="1" id="KW-0378">Hydrolase</keyword>
<keyword evidence="2" id="KW-0720">Serine protease</keyword>
<proteinExistence type="predicted"/>
<evidence type="ECO:0000256" key="3">
    <source>
        <dbReference type="SAM" id="MobiDB-lite"/>
    </source>
</evidence>
<dbReference type="SUPFAM" id="SSF53474">
    <property type="entry name" value="alpha/beta-Hydrolases"/>
    <property type="match status" value="1"/>
</dbReference>
<feature type="domain" description="Peptidase S9 prolyl oligopeptidase catalytic" evidence="4">
    <location>
        <begin position="488"/>
        <end position="694"/>
    </location>
</feature>
<dbReference type="SUPFAM" id="SSF82171">
    <property type="entry name" value="DPP6 N-terminal domain-like"/>
    <property type="match status" value="1"/>
</dbReference>
<dbReference type="OrthoDB" id="25019at2157"/>
<dbReference type="InterPro" id="IPR001375">
    <property type="entry name" value="Peptidase_S9_cat"/>
</dbReference>
<name>A0A238WEU8_HALVU</name>
<dbReference type="PANTHER" id="PTHR42776:SF4">
    <property type="entry name" value="ACYLAMINO-ACID-RELEASING ENZYME"/>
    <property type="match status" value="1"/>
</dbReference>
<feature type="region of interest" description="Disordered" evidence="3">
    <location>
        <begin position="244"/>
        <end position="266"/>
    </location>
</feature>
<dbReference type="Pfam" id="PF00326">
    <property type="entry name" value="Peptidase_S9"/>
    <property type="match status" value="1"/>
</dbReference>
<keyword evidence="6" id="KW-1185">Reference proteome</keyword>
<dbReference type="GO" id="GO:0004252">
    <property type="term" value="F:serine-type endopeptidase activity"/>
    <property type="evidence" value="ECO:0007669"/>
    <property type="project" value="TreeGrafter"/>
</dbReference>
<feature type="compositionally biased region" description="Basic and acidic residues" evidence="3">
    <location>
        <begin position="131"/>
        <end position="141"/>
    </location>
</feature>
<feature type="compositionally biased region" description="Basic and acidic residues" evidence="3">
    <location>
        <begin position="8"/>
        <end position="22"/>
    </location>
</feature>
<protein>
    <submittedName>
        <fullName evidence="5">Dipeptidyl aminopeptidase/acylaminoacyl peptidase</fullName>
    </submittedName>
</protein>
<feature type="compositionally biased region" description="Acidic residues" evidence="3">
    <location>
        <begin position="246"/>
        <end position="266"/>
    </location>
</feature>
<gene>
    <name evidence="5" type="ORF">SAMN06264855_10781</name>
</gene>
<evidence type="ECO:0000259" key="4">
    <source>
        <dbReference type="Pfam" id="PF00326"/>
    </source>
</evidence>
<dbReference type="Proteomes" id="UP000198397">
    <property type="component" value="Unassembled WGS sequence"/>
</dbReference>
<feature type="region of interest" description="Disordered" evidence="3">
    <location>
        <begin position="697"/>
        <end position="726"/>
    </location>
</feature>
<dbReference type="GO" id="GO:0006508">
    <property type="term" value="P:proteolysis"/>
    <property type="evidence" value="ECO:0007669"/>
    <property type="project" value="InterPro"/>
</dbReference>
<sequence>MQPVTAADYHEIAKPADPRLSPDGEQVAFLRKQALDDERTESTVYLVDCDGSRPPRRLTLAEGVDAEPRWSPSGDRLAFTSTRGEDDRSQLWILPIDGGEARRVTNVVGGVSDIAWSPDGERLAFVQSVTPEDREEGRDLSVPDDYEPADHPDPRVIDRTVYRTAQQHFDGRRPGIYLVDADATVEGAEADDDPAITRLTDREADFGSPAFGDAETLYYTESVGEDPDDSYAIAIHAHDLANVAFGDDETGGDDGDDGDGDGSTEDDAVERIHTTYGWGTPLAATADGRVAFAHVEPDQASLRQTDLQVFDRHSGEVVNLTADLDRGLGYEAAPMWGPDDDTLYFSTADEGAVAVWAAPGDGSVDPERVVRKGMVSGATVAGPIDAGPERVTVAFATSEWDHPGDLFVYDATADETRRLTTLNAAFLAERHVGEPEEIRFDSDGTEIQGWVLTPPDGGADPDRETHPLVVEVHGGPHAMWSPSGTMWHEFQTLAARGYVVFWSNPRGSAGYGAEHMAAIERDWGAVTLSDVMAGVDVVAERADVDEEDVFLTGGSFGGFMTAWAVGNTDRFRAAVAQRGVYDLTGFYGSTDGAYKLLEGDFDTTPIEEPAWLWEQSPTGHVTDVDTPTLLIHAEDDTRTPICTAELYHRLLRKKGVETRFVRYPREGHELSRSGEPGHIVDRIERIARWFDGYSTHHDAPKALDRPEGEGLTAEADEADSAAEDDE</sequence>
<accession>A0A238WEU8</accession>
<keyword evidence="5" id="KW-0031">Aminopeptidase</keyword>
<dbReference type="Gene3D" id="3.40.50.1820">
    <property type="entry name" value="alpha/beta hydrolase"/>
    <property type="match status" value="1"/>
</dbReference>
<dbReference type="InterPro" id="IPR011042">
    <property type="entry name" value="6-blade_b-propeller_TolB-like"/>
</dbReference>
<dbReference type="GO" id="GO:0004177">
    <property type="term" value="F:aminopeptidase activity"/>
    <property type="evidence" value="ECO:0007669"/>
    <property type="project" value="UniProtKB-KW"/>
</dbReference>
<evidence type="ECO:0000256" key="2">
    <source>
        <dbReference type="ARBA" id="ARBA00022825"/>
    </source>
</evidence>
<dbReference type="RefSeq" id="WP_089384619.1">
    <property type="nucleotide sequence ID" value="NZ_FZNQ01000007.1"/>
</dbReference>
<feature type="compositionally biased region" description="Acidic residues" evidence="3">
    <location>
        <begin position="714"/>
        <end position="726"/>
    </location>
</feature>
<reference evidence="5 6" key="1">
    <citation type="submission" date="2017-06" db="EMBL/GenBank/DDBJ databases">
        <authorList>
            <person name="Kim H.J."/>
            <person name="Triplett B.A."/>
        </authorList>
    </citation>
    <scope>NUCLEOTIDE SEQUENCE [LARGE SCALE GENOMIC DNA]</scope>
    <source>
        <strain evidence="5 6">DSM 8800</strain>
    </source>
</reference>
<dbReference type="EMBL" id="FZNQ01000007">
    <property type="protein sequence ID" value="SNR44967.1"/>
    <property type="molecule type" value="Genomic_DNA"/>
</dbReference>
<feature type="region of interest" description="Disordered" evidence="3">
    <location>
        <begin position="1"/>
        <end position="23"/>
    </location>
</feature>
<dbReference type="Pfam" id="PF07676">
    <property type="entry name" value="PD40"/>
    <property type="match status" value="2"/>
</dbReference>
<dbReference type="InterPro" id="IPR011659">
    <property type="entry name" value="WD40"/>
</dbReference>